<sequence length="73" mass="7786">MTNLKFRPTAPAGLEGDLEGDLAVLRGDCARMAAHWAAPERAESRPVPLSLIHGVTVPARSARLLDAMSDYGD</sequence>
<name>A0A1D7YGP2_9ACTN</name>
<keyword evidence="2" id="KW-1185">Reference proteome</keyword>
<dbReference type="RefSeq" id="WP_069781333.1">
    <property type="nucleotide sequence ID" value="NZ_CP017248.1"/>
</dbReference>
<dbReference type="KEGG" id="spun:BFF78_30390"/>
<evidence type="ECO:0000313" key="2">
    <source>
        <dbReference type="Proteomes" id="UP000094960"/>
    </source>
</evidence>
<dbReference type="AlphaFoldDB" id="A0A1D7YGP2"/>
<proteinExistence type="predicted"/>
<organism evidence="1 2">
    <name type="scientific">Streptomyces fodineus</name>
    <dbReference type="NCBI Taxonomy" id="1904616"/>
    <lineage>
        <taxon>Bacteria</taxon>
        <taxon>Bacillati</taxon>
        <taxon>Actinomycetota</taxon>
        <taxon>Actinomycetes</taxon>
        <taxon>Kitasatosporales</taxon>
        <taxon>Streptomycetaceae</taxon>
        <taxon>Streptomyces</taxon>
    </lineage>
</organism>
<dbReference type="EMBL" id="CP017248">
    <property type="protein sequence ID" value="AOR34788.1"/>
    <property type="molecule type" value="Genomic_DNA"/>
</dbReference>
<accession>A0A1D7YGP2</accession>
<reference evidence="2" key="1">
    <citation type="submission" date="2016-09" db="EMBL/GenBank/DDBJ databases">
        <title>Streptomyces puniciscabiei strain:TW1S1 Genome sequencing and assembly.</title>
        <authorList>
            <person name="Kim M.-K."/>
            <person name="Kim S.B."/>
        </authorList>
    </citation>
    <scope>NUCLEOTIDE SEQUENCE [LARGE SCALE GENOMIC DNA]</scope>
    <source>
        <strain evidence="2">TW1S1</strain>
    </source>
</reference>
<gene>
    <name evidence="1" type="ORF">BFF78_30390</name>
</gene>
<protein>
    <submittedName>
        <fullName evidence="1">Uncharacterized protein</fullName>
    </submittedName>
</protein>
<dbReference type="Proteomes" id="UP000094960">
    <property type="component" value="Chromosome"/>
</dbReference>
<evidence type="ECO:0000313" key="1">
    <source>
        <dbReference type="EMBL" id="AOR34788.1"/>
    </source>
</evidence>